<dbReference type="OrthoDB" id="1450423at2"/>
<reference evidence="2 3" key="1">
    <citation type="submission" date="2019-04" db="EMBL/GenBank/DDBJ databases">
        <title>Taxonomy of novel Haliea sp. from mangrove soil of West Coast of India.</title>
        <authorList>
            <person name="Verma A."/>
            <person name="Kumar P."/>
            <person name="Krishnamurthi S."/>
        </authorList>
    </citation>
    <scope>NUCLEOTIDE SEQUENCE [LARGE SCALE GENOMIC DNA]</scope>
    <source>
        <strain evidence="2 3">SAOS-164</strain>
    </source>
</reference>
<protein>
    <recommendedName>
        <fullName evidence="1">SnoaL-like domain-containing protein</fullName>
    </recommendedName>
</protein>
<dbReference type="SUPFAM" id="SSF54427">
    <property type="entry name" value="NTF2-like"/>
    <property type="match status" value="1"/>
</dbReference>
<proteinExistence type="predicted"/>
<dbReference type="RefSeq" id="WP_135441866.1">
    <property type="nucleotide sequence ID" value="NZ_SRLE01000005.1"/>
</dbReference>
<name>A0A4Z0M5X0_9GAMM</name>
<dbReference type="Proteomes" id="UP000298050">
    <property type="component" value="Unassembled WGS sequence"/>
</dbReference>
<dbReference type="Pfam" id="PF12680">
    <property type="entry name" value="SnoaL_2"/>
    <property type="match status" value="1"/>
</dbReference>
<organism evidence="2 3">
    <name type="scientific">Mangrovimicrobium sediminis</name>
    <dbReference type="NCBI Taxonomy" id="2562682"/>
    <lineage>
        <taxon>Bacteria</taxon>
        <taxon>Pseudomonadati</taxon>
        <taxon>Pseudomonadota</taxon>
        <taxon>Gammaproteobacteria</taxon>
        <taxon>Cellvibrionales</taxon>
        <taxon>Halieaceae</taxon>
        <taxon>Mangrovimicrobium</taxon>
    </lineage>
</organism>
<dbReference type="EMBL" id="SRLE01000005">
    <property type="protein sequence ID" value="TGD74778.1"/>
    <property type="molecule type" value="Genomic_DNA"/>
</dbReference>
<evidence type="ECO:0000313" key="3">
    <source>
        <dbReference type="Proteomes" id="UP000298050"/>
    </source>
</evidence>
<dbReference type="InterPro" id="IPR037401">
    <property type="entry name" value="SnoaL-like"/>
</dbReference>
<accession>A0A4Z0M5X0</accession>
<evidence type="ECO:0000313" key="2">
    <source>
        <dbReference type="EMBL" id="TGD74778.1"/>
    </source>
</evidence>
<gene>
    <name evidence="2" type="ORF">E4634_06140</name>
</gene>
<feature type="domain" description="SnoaL-like" evidence="1">
    <location>
        <begin position="9"/>
        <end position="116"/>
    </location>
</feature>
<keyword evidence="3" id="KW-1185">Reference proteome</keyword>
<dbReference type="InterPro" id="IPR032710">
    <property type="entry name" value="NTF2-like_dom_sf"/>
</dbReference>
<evidence type="ECO:0000259" key="1">
    <source>
        <dbReference type="Pfam" id="PF12680"/>
    </source>
</evidence>
<sequence length="131" mass="14531">MTDPMQLMQAWLEHFPAGDFDAFPGAIAEDFVLRLPFMPPGVDGEFRGREHARAVLEASAQGRSALVFSDVKVLRTEDPELFLTTARGAATMADGTPYRNEYIMLTRLRDGVVLEHVEYLNPLAVMASMGE</sequence>
<dbReference type="Gene3D" id="3.10.450.50">
    <property type="match status" value="1"/>
</dbReference>
<dbReference type="AlphaFoldDB" id="A0A4Z0M5X0"/>
<comment type="caution">
    <text evidence="2">The sequence shown here is derived from an EMBL/GenBank/DDBJ whole genome shotgun (WGS) entry which is preliminary data.</text>
</comment>